<name>A0ACB6ZVL1_THEGA</name>
<sequence>MTDAQLPFAAALESLAKCVPQNLIRPKVGIICGSGLSTLAASLTDTVYVPYGEIPGFLISTVDGHKNSLVFGLCGDVPVVAMLGRFHAYEGYPFQKIMFPVRVMARLGVKNLIVTNASGSLNPNIPVGTIVVLHDHLGIPNLSGFNPLLGPQHDKKIPRFLPTSNAYSTSLRRLFFHAVHELGFNLDDFAEGTYAWVSGPTYESPAEGRFIRAAGADVVGMSTVPEVLAAKEEGLEVIALSLVTNFVIIPDTYRSIKAEVKAQLEGKIVEDPLQPVVSHQEVLEIGLKKAEIMRAIVERVVQKIP</sequence>
<comment type="caution">
    <text evidence="1">The sequence shown here is derived from an EMBL/GenBank/DDBJ whole genome shotgun (WGS) entry which is preliminary data.</text>
</comment>
<evidence type="ECO:0000313" key="2">
    <source>
        <dbReference type="Proteomes" id="UP000886501"/>
    </source>
</evidence>
<organism evidence="1 2">
    <name type="scientific">Thelephora ganbajun</name>
    <name type="common">Ganba fungus</name>
    <dbReference type="NCBI Taxonomy" id="370292"/>
    <lineage>
        <taxon>Eukaryota</taxon>
        <taxon>Fungi</taxon>
        <taxon>Dikarya</taxon>
        <taxon>Basidiomycota</taxon>
        <taxon>Agaricomycotina</taxon>
        <taxon>Agaricomycetes</taxon>
        <taxon>Thelephorales</taxon>
        <taxon>Thelephoraceae</taxon>
        <taxon>Thelephora</taxon>
    </lineage>
</organism>
<dbReference type="Proteomes" id="UP000886501">
    <property type="component" value="Unassembled WGS sequence"/>
</dbReference>
<reference evidence="1" key="2">
    <citation type="journal article" date="2020" name="Nat. Commun.">
        <title>Large-scale genome sequencing of mycorrhizal fungi provides insights into the early evolution of symbiotic traits.</title>
        <authorList>
            <person name="Miyauchi S."/>
            <person name="Kiss E."/>
            <person name="Kuo A."/>
            <person name="Drula E."/>
            <person name="Kohler A."/>
            <person name="Sanchez-Garcia M."/>
            <person name="Morin E."/>
            <person name="Andreopoulos B."/>
            <person name="Barry K.W."/>
            <person name="Bonito G."/>
            <person name="Buee M."/>
            <person name="Carver A."/>
            <person name="Chen C."/>
            <person name="Cichocki N."/>
            <person name="Clum A."/>
            <person name="Culley D."/>
            <person name="Crous P.W."/>
            <person name="Fauchery L."/>
            <person name="Girlanda M."/>
            <person name="Hayes R.D."/>
            <person name="Keri Z."/>
            <person name="LaButti K."/>
            <person name="Lipzen A."/>
            <person name="Lombard V."/>
            <person name="Magnuson J."/>
            <person name="Maillard F."/>
            <person name="Murat C."/>
            <person name="Nolan M."/>
            <person name="Ohm R.A."/>
            <person name="Pangilinan J."/>
            <person name="Pereira M.F."/>
            <person name="Perotto S."/>
            <person name="Peter M."/>
            <person name="Pfister S."/>
            <person name="Riley R."/>
            <person name="Sitrit Y."/>
            <person name="Stielow J.B."/>
            <person name="Szollosi G."/>
            <person name="Zifcakova L."/>
            <person name="Stursova M."/>
            <person name="Spatafora J.W."/>
            <person name="Tedersoo L."/>
            <person name="Vaario L.M."/>
            <person name="Yamada A."/>
            <person name="Yan M."/>
            <person name="Wang P."/>
            <person name="Xu J."/>
            <person name="Bruns T."/>
            <person name="Baldrian P."/>
            <person name="Vilgalys R."/>
            <person name="Dunand C."/>
            <person name="Henrissat B."/>
            <person name="Grigoriev I.V."/>
            <person name="Hibbett D."/>
            <person name="Nagy L.G."/>
            <person name="Martin F.M."/>
        </authorList>
    </citation>
    <scope>NUCLEOTIDE SEQUENCE</scope>
    <source>
        <strain evidence="1">P2</strain>
    </source>
</reference>
<evidence type="ECO:0000313" key="1">
    <source>
        <dbReference type="EMBL" id="KAF9653637.1"/>
    </source>
</evidence>
<dbReference type="EMBL" id="MU117963">
    <property type="protein sequence ID" value="KAF9653637.1"/>
    <property type="molecule type" value="Genomic_DNA"/>
</dbReference>
<protein>
    <submittedName>
        <fullName evidence="1">Inosine guanosine and xanthosine phosphorylase family protein</fullName>
    </submittedName>
</protein>
<keyword evidence="2" id="KW-1185">Reference proteome</keyword>
<proteinExistence type="predicted"/>
<gene>
    <name evidence="1" type="ORF">BDM02DRAFT_1577235</name>
</gene>
<reference evidence="1" key="1">
    <citation type="submission" date="2019-10" db="EMBL/GenBank/DDBJ databases">
        <authorList>
            <consortium name="DOE Joint Genome Institute"/>
            <person name="Kuo A."/>
            <person name="Miyauchi S."/>
            <person name="Kiss E."/>
            <person name="Drula E."/>
            <person name="Kohler A."/>
            <person name="Sanchez-Garcia M."/>
            <person name="Andreopoulos B."/>
            <person name="Barry K.W."/>
            <person name="Bonito G."/>
            <person name="Buee M."/>
            <person name="Carver A."/>
            <person name="Chen C."/>
            <person name="Cichocki N."/>
            <person name="Clum A."/>
            <person name="Culley D."/>
            <person name="Crous P.W."/>
            <person name="Fauchery L."/>
            <person name="Girlanda M."/>
            <person name="Hayes R."/>
            <person name="Keri Z."/>
            <person name="Labutti K."/>
            <person name="Lipzen A."/>
            <person name="Lombard V."/>
            <person name="Magnuson J."/>
            <person name="Maillard F."/>
            <person name="Morin E."/>
            <person name="Murat C."/>
            <person name="Nolan M."/>
            <person name="Ohm R."/>
            <person name="Pangilinan J."/>
            <person name="Pereira M."/>
            <person name="Perotto S."/>
            <person name="Peter M."/>
            <person name="Riley R."/>
            <person name="Sitrit Y."/>
            <person name="Stielow B."/>
            <person name="Szollosi G."/>
            <person name="Zifcakova L."/>
            <person name="Stursova M."/>
            <person name="Spatafora J.W."/>
            <person name="Tedersoo L."/>
            <person name="Vaario L.-M."/>
            <person name="Yamada A."/>
            <person name="Yan M."/>
            <person name="Wang P."/>
            <person name="Xu J."/>
            <person name="Bruns T."/>
            <person name="Baldrian P."/>
            <person name="Vilgalys R."/>
            <person name="Henrissat B."/>
            <person name="Grigoriev I.V."/>
            <person name="Hibbett D."/>
            <person name="Nagy L.G."/>
            <person name="Martin F.M."/>
        </authorList>
    </citation>
    <scope>NUCLEOTIDE SEQUENCE</scope>
    <source>
        <strain evidence="1">P2</strain>
    </source>
</reference>
<accession>A0ACB6ZVL1</accession>